<keyword evidence="5" id="KW-0677">Repeat</keyword>
<dbReference type="SUPFAM" id="SSF53300">
    <property type="entry name" value="vWA-like"/>
    <property type="match status" value="2"/>
</dbReference>
<dbReference type="PROSITE" id="PS50234">
    <property type="entry name" value="VWFA"/>
    <property type="match status" value="2"/>
</dbReference>
<dbReference type="Ensembl" id="ENSNMLT00000020925.1">
    <property type="protein sequence ID" value="ENSNMLP00000018603.1"/>
    <property type="gene ID" value="ENSNMLG00000012248.1"/>
</dbReference>
<keyword evidence="11" id="KW-1185">Reference proteome</keyword>
<evidence type="ECO:0000256" key="7">
    <source>
        <dbReference type="ARBA" id="ARBA00023119"/>
    </source>
</evidence>
<evidence type="ECO:0000256" key="6">
    <source>
        <dbReference type="ARBA" id="ARBA00022889"/>
    </source>
</evidence>
<dbReference type="Pfam" id="PF00092">
    <property type="entry name" value="VWA"/>
    <property type="match status" value="2"/>
</dbReference>
<dbReference type="InterPro" id="IPR050525">
    <property type="entry name" value="ECM_Assembly_Org"/>
</dbReference>
<dbReference type="Proteomes" id="UP000694523">
    <property type="component" value="Unplaced"/>
</dbReference>
<feature type="domain" description="VWFA" evidence="9">
    <location>
        <begin position="213"/>
        <end position="389"/>
    </location>
</feature>
<name>A0A8C6TA85_9GOBI</name>
<dbReference type="InterPro" id="IPR036465">
    <property type="entry name" value="vWFA_dom_sf"/>
</dbReference>
<keyword evidence="3" id="KW-0272">Extracellular matrix</keyword>
<dbReference type="PANTHER" id="PTHR24020">
    <property type="entry name" value="COLLAGEN ALPHA"/>
    <property type="match status" value="1"/>
</dbReference>
<evidence type="ECO:0000256" key="2">
    <source>
        <dbReference type="ARBA" id="ARBA00022525"/>
    </source>
</evidence>
<keyword evidence="7" id="KW-0176">Collagen</keyword>
<dbReference type="Gene3D" id="3.40.50.410">
    <property type="entry name" value="von Willebrand factor, type A domain"/>
    <property type="match status" value="2"/>
</dbReference>
<comment type="subcellular location">
    <subcellularLocation>
        <location evidence="1">Secreted</location>
        <location evidence="1">Extracellular space</location>
        <location evidence="1">Extracellular matrix</location>
    </subcellularLocation>
</comment>
<evidence type="ECO:0000256" key="1">
    <source>
        <dbReference type="ARBA" id="ARBA00004498"/>
    </source>
</evidence>
<dbReference type="AlphaFoldDB" id="A0A8C6TA85"/>
<evidence type="ECO:0000256" key="8">
    <source>
        <dbReference type="ARBA" id="ARBA00023180"/>
    </source>
</evidence>
<dbReference type="FunFam" id="3.40.50.410:FF:000003">
    <property type="entry name" value="Collagen type VI alpha 3 chain"/>
    <property type="match status" value="1"/>
</dbReference>
<accession>A0A8C6TA85</accession>
<reference evidence="10" key="1">
    <citation type="submission" date="2025-08" db="UniProtKB">
        <authorList>
            <consortium name="Ensembl"/>
        </authorList>
    </citation>
    <scope>IDENTIFICATION</scope>
</reference>
<dbReference type="GO" id="GO:0007155">
    <property type="term" value="P:cell adhesion"/>
    <property type="evidence" value="ECO:0007669"/>
    <property type="project" value="UniProtKB-KW"/>
</dbReference>
<evidence type="ECO:0000313" key="11">
    <source>
        <dbReference type="Proteomes" id="UP000694523"/>
    </source>
</evidence>
<evidence type="ECO:0000256" key="5">
    <source>
        <dbReference type="ARBA" id="ARBA00022737"/>
    </source>
</evidence>
<dbReference type="GO" id="GO:0005581">
    <property type="term" value="C:collagen trimer"/>
    <property type="evidence" value="ECO:0007669"/>
    <property type="project" value="UniProtKB-KW"/>
</dbReference>
<keyword evidence="6" id="KW-0130">Cell adhesion</keyword>
<reference evidence="10" key="2">
    <citation type="submission" date="2025-09" db="UniProtKB">
        <authorList>
            <consortium name="Ensembl"/>
        </authorList>
    </citation>
    <scope>IDENTIFICATION</scope>
</reference>
<keyword evidence="8" id="KW-0325">Glycoprotein</keyword>
<organism evidence="10 11">
    <name type="scientific">Neogobius melanostomus</name>
    <name type="common">round goby</name>
    <dbReference type="NCBI Taxonomy" id="47308"/>
    <lineage>
        <taxon>Eukaryota</taxon>
        <taxon>Metazoa</taxon>
        <taxon>Chordata</taxon>
        <taxon>Craniata</taxon>
        <taxon>Vertebrata</taxon>
        <taxon>Euteleostomi</taxon>
        <taxon>Actinopterygii</taxon>
        <taxon>Neopterygii</taxon>
        <taxon>Teleostei</taxon>
        <taxon>Neoteleostei</taxon>
        <taxon>Acanthomorphata</taxon>
        <taxon>Gobiaria</taxon>
        <taxon>Gobiiformes</taxon>
        <taxon>Gobioidei</taxon>
        <taxon>Gobiidae</taxon>
        <taxon>Benthophilinae</taxon>
        <taxon>Neogobiini</taxon>
        <taxon>Neogobius</taxon>
    </lineage>
</organism>
<dbReference type="FunFam" id="3.40.50.410:FF:000004">
    <property type="entry name" value="collagen alpha-6(VI) chain"/>
    <property type="match status" value="1"/>
</dbReference>
<evidence type="ECO:0000313" key="10">
    <source>
        <dbReference type="Ensembl" id="ENSNMLP00000018603.1"/>
    </source>
</evidence>
<sequence>MGKQNFEHVRNFLISAIRALHQVGGDKFRFALVRYNSRPKTEFKLNTYPSPQGALSHIRAMSYDGGGTRTGFGLDFLIRAHMNSASGSRAADGVTQMVVVLTDGRSQDDVTEPAHVLHLAEVEVFAVGVQDALDSELRDLASKPYNTHVFSVESFLSLKDIVQDLVVGLCGAVAQNRYASVVSEDPVTGGGTGKMGRVTLFSFLSALVVGPRDIIFLLDSTMGGTLFNASREFIRRYVNTLPIDPSTVQVGVAQFSTDARVEIDLNTHGSRDALAAALGRLRLRTGQQTVNIGAALDFVRTNMLTPDKGSRFRQGVPQLVLLMTSKRSSDSVDEAARALQEMGVLTVAVGTKAASEDELKRIAFTESVVHMLKDFRMLLRKPTIVTDGLSTLSGTVVIEEPTETGNSLVLFY</sequence>
<evidence type="ECO:0000259" key="9">
    <source>
        <dbReference type="PROSITE" id="PS50234"/>
    </source>
</evidence>
<keyword evidence="4" id="KW-0732">Signal</keyword>
<evidence type="ECO:0000256" key="4">
    <source>
        <dbReference type="ARBA" id="ARBA00022729"/>
    </source>
</evidence>
<dbReference type="SMART" id="SM00327">
    <property type="entry name" value="VWA"/>
    <property type="match status" value="2"/>
</dbReference>
<dbReference type="PANTHER" id="PTHR24020:SF86">
    <property type="entry name" value="COLLAGEN, TYPE VI, ALPHA 4"/>
    <property type="match status" value="1"/>
</dbReference>
<feature type="domain" description="VWFA" evidence="9">
    <location>
        <begin position="1"/>
        <end position="165"/>
    </location>
</feature>
<keyword evidence="2" id="KW-0964">Secreted</keyword>
<dbReference type="InterPro" id="IPR002035">
    <property type="entry name" value="VWF_A"/>
</dbReference>
<evidence type="ECO:0000256" key="3">
    <source>
        <dbReference type="ARBA" id="ARBA00022530"/>
    </source>
</evidence>
<proteinExistence type="predicted"/>
<protein>
    <recommendedName>
        <fullName evidence="9">VWFA domain-containing protein</fullName>
    </recommendedName>
</protein>